<dbReference type="AlphaFoldDB" id="A0A6A6QWS5"/>
<feature type="compositionally biased region" description="Pro residues" evidence="1">
    <location>
        <begin position="97"/>
        <end position="107"/>
    </location>
</feature>
<evidence type="ECO:0000313" key="4">
    <source>
        <dbReference type="Proteomes" id="UP000799750"/>
    </source>
</evidence>
<accession>A0A6A6QWS5</accession>
<keyword evidence="4" id="KW-1185">Reference proteome</keyword>
<evidence type="ECO:0000256" key="1">
    <source>
        <dbReference type="SAM" id="MobiDB-lite"/>
    </source>
</evidence>
<name>A0A6A6QWS5_9PEZI</name>
<evidence type="ECO:0000256" key="2">
    <source>
        <dbReference type="SAM" id="Phobius"/>
    </source>
</evidence>
<feature type="compositionally biased region" description="Basic and acidic residues" evidence="1">
    <location>
        <begin position="119"/>
        <end position="134"/>
    </location>
</feature>
<dbReference type="Proteomes" id="UP000799750">
    <property type="component" value="Unassembled WGS sequence"/>
</dbReference>
<keyword evidence="2" id="KW-0812">Transmembrane</keyword>
<reference evidence="3" key="1">
    <citation type="journal article" date="2020" name="Stud. Mycol.">
        <title>101 Dothideomycetes genomes: a test case for predicting lifestyles and emergence of pathogens.</title>
        <authorList>
            <person name="Haridas S."/>
            <person name="Albert R."/>
            <person name="Binder M."/>
            <person name="Bloem J."/>
            <person name="Labutti K."/>
            <person name="Salamov A."/>
            <person name="Andreopoulos B."/>
            <person name="Baker S."/>
            <person name="Barry K."/>
            <person name="Bills G."/>
            <person name="Bluhm B."/>
            <person name="Cannon C."/>
            <person name="Castanera R."/>
            <person name="Culley D."/>
            <person name="Daum C."/>
            <person name="Ezra D."/>
            <person name="Gonzalez J."/>
            <person name="Henrissat B."/>
            <person name="Kuo A."/>
            <person name="Liang C."/>
            <person name="Lipzen A."/>
            <person name="Lutzoni F."/>
            <person name="Magnuson J."/>
            <person name="Mondo S."/>
            <person name="Nolan M."/>
            <person name="Ohm R."/>
            <person name="Pangilinan J."/>
            <person name="Park H.-J."/>
            <person name="Ramirez L."/>
            <person name="Alfaro M."/>
            <person name="Sun H."/>
            <person name="Tritt A."/>
            <person name="Yoshinaga Y."/>
            <person name="Zwiers L.-H."/>
            <person name="Turgeon B."/>
            <person name="Goodwin S."/>
            <person name="Spatafora J."/>
            <person name="Crous P."/>
            <person name="Grigoriev I."/>
        </authorList>
    </citation>
    <scope>NUCLEOTIDE SEQUENCE</scope>
    <source>
        <strain evidence="3">CBS 269.34</strain>
    </source>
</reference>
<dbReference type="EMBL" id="MU004188">
    <property type="protein sequence ID" value="KAF2496280.1"/>
    <property type="molecule type" value="Genomic_DNA"/>
</dbReference>
<protein>
    <submittedName>
        <fullName evidence="3">Uncharacterized protein</fullName>
    </submittedName>
</protein>
<evidence type="ECO:0000313" key="3">
    <source>
        <dbReference type="EMBL" id="KAF2496280.1"/>
    </source>
</evidence>
<gene>
    <name evidence="3" type="ORF">BU16DRAFT_538843</name>
</gene>
<keyword evidence="2" id="KW-0472">Membrane</keyword>
<feature type="region of interest" description="Disordered" evidence="1">
    <location>
        <begin position="65"/>
        <end position="134"/>
    </location>
</feature>
<dbReference type="OrthoDB" id="10359794at2759"/>
<keyword evidence="2" id="KW-1133">Transmembrane helix</keyword>
<feature type="transmembrane region" description="Helical" evidence="2">
    <location>
        <begin position="147"/>
        <end position="168"/>
    </location>
</feature>
<feature type="compositionally biased region" description="Polar residues" evidence="1">
    <location>
        <begin position="65"/>
        <end position="82"/>
    </location>
</feature>
<feature type="compositionally biased region" description="Polar residues" evidence="1">
    <location>
        <begin position="14"/>
        <end position="26"/>
    </location>
</feature>
<organism evidence="3 4">
    <name type="scientific">Lophium mytilinum</name>
    <dbReference type="NCBI Taxonomy" id="390894"/>
    <lineage>
        <taxon>Eukaryota</taxon>
        <taxon>Fungi</taxon>
        <taxon>Dikarya</taxon>
        <taxon>Ascomycota</taxon>
        <taxon>Pezizomycotina</taxon>
        <taxon>Dothideomycetes</taxon>
        <taxon>Pleosporomycetidae</taxon>
        <taxon>Mytilinidiales</taxon>
        <taxon>Mytilinidiaceae</taxon>
        <taxon>Lophium</taxon>
    </lineage>
</organism>
<sequence length="285" mass="30533">MIPKDPDPILDFNFDNNANASSMTHLSYSHDASPPHSPSSHEHTYTPQDGGDIDAIHTVPSSRPTLHSLRIPTSSHAVPGNTSEDRGEYRAFVPIATPKPPRKPAPPLIEIYAGSKPTASEKRRDADRDVDRGAPDPLKLQKQIRNLLALIVLLLFVIIVMLVPIIYLTARTWVFASHNAAAFTADGQGTSRGLPGLMADIVNRATNATNTQLGEPVKSLGSWAGNMSTWANATSAQLKGMDAGGLNGMVKSAVSGVDTVNKRFDSMLEKLVVVGVNGTGEIWAE</sequence>
<proteinExistence type="predicted"/>
<feature type="region of interest" description="Disordered" evidence="1">
    <location>
        <begin position="1"/>
        <end position="53"/>
    </location>
</feature>